<evidence type="ECO:0000256" key="6">
    <source>
        <dbReference type="ARBA" id="ARBA00022490"/>
    </source>
</evidence>
<dbReference type="InterPro" id="IPR016143">
    <property type="entry name" value="Citrate_synth-like_sm_a-sub"/>
</dbReference>
<sequence>MSSKAIREYDAKLLLSYWLTRSPLINPSLQLGPSATPDYPRVAQILCDEETRSLTPVDALPRWVSESGIKLVAKPDQLIKRRGKAGLLALNKTKGEAYDWISERAGKIQKVESVSGPLTSFILEPFIPHPSNTEFYVCINSSREYDTILFTHEGGVDVGDVDAKGLKLNIPVTTSTKTQTFPHKQVIKDTLLTHVDSEEKKDALVDFLVRLYSVYVDLHFAYLEINPLICLGSKDSKSGKVEIHYIDMAAKLDQTAESIVGQKWAIARDLTIYESSGATGAATSSGGKGVINADRGPPMVFPAPFGRSLTKDEAYIQKLDASTGASLKLTVLNPEGRIWTMVAGGGASVVYSDAIAAAGFASELANYGEYSGAPTEGQTYEYAKTILDLITRGNPHPKGKILIIGGGIANFTNVAATFKGIIRALKEFKQQLINAHVKIFVRRGGPNYQEGLKAMRLLGESLGVPIRVFGPETHITAIVPLALGVEVKKTVSVPKSVQPTAPGSPREPTVESVPEDPVGTIKSDGSRTQPGDQIVHFENATTSNPSKRPWYLPFDNNTRSFVYGLQPRAIQGMLDFDYSCGRSTPSVAAMIYPFGGHHIQKFYWGTKETLLPVYTSVKEAVAKHPEVDVVVNFASSRSVLGSTMEILKTHSDKIRCIAIIAEGVPERHAREILWEANERKVLIIGPATVGGIKAGCFKIGNSGGMMDNIIASKLYRAGSVGYVSKSGGMSNELNNILSLTTNGTYEGIAIGGDRYPSSTFIDHLLRYEADPACKLLVLLGEVGGVEEYRVIEAVKAGKIRKPIVAWAIGTCAKMFTTEVQFGHAGSLANSDMETAEAKNRAMKEAGFLVPDTFEDLPVLLGEAYQSLVANGTITEIPERDPPAIPMDYKWAQELGLIRKPAAFISTISDERGQELLYAGMRISDVFKDEIGLGGVVALLWFKRRLPPWATKFVEMVLMLTADHGPAVSGAMNTIVATRAGKDLISSLASGLLTIGSRFGGALDEAASMFSNARDTGLTPREFVDESRKANKLISGIGHKIKSVNNPDLRVELVKEYVRKNFPAHSLLDYALAVEKVTTSKKDTLILNVDGCIAVCFVDLLRDSGAFTPEEADEYIKIGALNGLFVLGRSIGFIGHHLDQKRLRAPLYRHPADDIFINMADVSQPRVLGKMH</sequence>
<protein>
    <recommendedName>
        <fullName evidence="5">ATP citrate synthase</fullName>
        <ecNumber evidence="5">2.3.3.8</ecNumber>
    </recommendedName>
    <alternativeName>
        <fullName evidence="15">ATP-citrate (pro-S-)-lyase</fullName>
    </alternativeName>
    <alternativeName>
        <fullName evidence="21">ATP-citrate (pro-S-)-lyase 1</fullName>
    </alternativeName>
    <alternativeName>
        <fullName evidence="16">Citrate cleavage enzyme</fullName>
    </alternativeName>
    <alternativeName>
        <fullName evidence="22">Citrate cleavage enzyme subunit 1</fullName>
    </alternativeName>
</protein>
<dbReference type="KEGG" id="more:E1B28_008427"/>
<keyword evidence="13" id="KW-0460">Magnesium</keyword>
<dbReference type="RefSeq" id="XP_043008516.1">
    <property type="nucleotide sequence ID" value="XM_043153232.1"/>
</dbReference>
<evidence type="ECO:0000256" key="11">
    <source>
        <dbReference type="ARBA" id="ARBA00022741"/>
    </source>
</evidence>
<dbReference type="InterPro" id="IPR032263">
    <property type="entry name" value="Citrate-bd"/>
</dbReference>
<dbReference type="GO" id="GO:0046872">
    <property type="term" value="F:metal ion binding"/>
    <property type="evidence" value="ECO:0007669"/>
    <property type="project" value="UniProtKB-KW"/>
</dbReference>
<dbReference type="InterPro" id="IPR016102">
    <property type="entry name" value="Succinyl-CoA_synth-like"/>
</dbReference>
<evidence type="ECO:0000256" key="22">
    <source>
        <dbReference type="ARBA" id="ARBA00083544"/>
    </source>
</evidence>
<dbReference type="InterPro" id="IPR016142">
    <property type="entry name" value="Citrate_synth-like_lrg_a-sub"/>
</dbReference>
<evidence type="ECO:0000256" key="2">
    <source>
        <dbReference type="ARBA" id="ARBA00005899"/>
    </source>
</evidence>
<dbReference type="CDD" id="cd06100">
    <property type="entry name" value="CCL_ACL-C"/>
    <property type="match status" value="1"/>
</dbReference>
<dbReference type="PANTHER" id="PTHR23118">
    <property type="entry name" value="ATP-CITRATE SYNTHASE"/>
    <property type="match status" value="1"/>
</dbReference>
<evidence type="ECO:0000259" key="27">
    <source>
        <dbReference type="Pfam" id="PF16114"/>
    </source>
</evidence>
<keyword evidence="6" id="KW-0963">Cytoplasm</keyword>
<comment type="similarity">
    <text evidence="3">In the N-terminal section; belongs to the succinate/malate CoA ligase beta subunit family.</text>
</comment>
<comment type="subunit">
    <text evidence="4">Homotetramer.</text>
</comment>
<dbReference type="FunFam" id="1.10.230.10:FF:000005">
    <property type="entry name" value="ATP-citrate synthase subunit 1"/>
    <property type="match status" value="1"/>
</dbReference>
<keyword evidence="14" id="KW-0443">Lipid metabolism</keyword>
<dbReference type="Gene3D" id="3.40.50.261">
    <property type="entry name" value="Succinyl-CoA synthetase domains"/>
    <property type="match status" value="2"/>
</dbReference>
<dbReference type="Pfam" id="PF16114">
    <property type="entry name" value="Citrate_bind"/>
    <property type="match status" value="1"/>
</dbReference>
<evidence type="ECO:0000256" key="7">
    <source>
        <dbReference type="ARBA" id="ARBA00022516"/>
    </source>
</evidence>
<evidence type="ECO:0000256" key="10">
    <source>
        <dbReference type="ARBA" id="ARBA00022723"/>
    </source>
</evidence>
<evidence type="ECO:0000256" key="19">
    <source>
        <dbReference type="ARBA" id="ARBA00060724"/>
    </source>
</evidence>
<evidence type="ECO:0000256" key="24">
    <source>
        <dbReference type="SAM" id="MobiDB-lite"/>
    </source>
</evidence>
<dbReference type="PROSITE" id="PS00399">
    <property type="entry name" value="SUCCINYL_COA_LIG_2"/>
    <property type="match status" value="1"/>
</dbReference>
<dbReference type="Gene3D" id="3.30.470.110">
    <property type="match status" value="1"/>
</dbReference>
<dbReference type="SUPFAM" id="SSF56059">
    <property type="entry name" value="Glutathione synthetase ATP-binding domain-like"/>
    <property type="match status" value="1"/>
</dbReference>
<evidence type="ECO:0000256" key="9">
    <source>
        <dbReference type="ARBA" id="ARBA00022679"/>
    </source>
</evidence>
<dbReference type="InterPro" id="IPR017440">
    <property type="entry name" value="Cit_synth/succinyl-CoA_lig_AS"/>
</dbReference>
<reference evidence="29" key="1">
    <citation type="journal article" date="2021" name="Genome Biol. Evol.">
        <title>The assembled and annotated genome of the fairy-ring fungus Marasmius oreades.</title>
        <authorList>
            <person name="Hiltunen M."/>
            <person name="Ament-Velasquez S.L."/>
            <person name="Johannesson H."/>
        </authorList>
    </citation>
    <scope>NUCLEOTIDE SEQUENCE</scope>
    <source>
        <strain evidence="29">03SP1</strain>
    </source>
</reference>
<dbReference type="Gene3D" id="3.40.50.720">
    <property type="entry name" value="NAD(P)-binding Rossmann-like Domain"/>
    <property type="match status" value="1"/>
</dbReference>
<comment type="function">
    <text evidence="23">Catalyzes the cleavage of citrate into oxaloacetate and acetyl-CoA, the latter serving as common substrate in multiple biochemical reactions in protein, carbohydrate and lipid metabolism.</text>
</comment>
<evidence type="ECO:0000256" key="18">
    <source>
        <dbReference type="ARBA" id="ARBA00054002"/>
    </source>
</evidence>
<keyword evidence="11" id="KW-0547">Nucleotide-binding</keyword>
<evidence type="ECO:0000259" key="28">
    <source>
        <dbReference type="Pfam" id="PF24948"/>
    </source>
</evidence>
<comment type="similarity">
    <text evidence="2">In the C-terminal section; belongs to the succinate/malate CoA ligase alpha subunit family.</text>
</comment>
<dbReference type="PRINTS" id="PR01798">
    <property type="entry name" value="SCOASYNTHASE"/>
</dbReference>
<dbReference type="InterPro" id="IPR033847">
    <property type="entry name" value="Citrt_syn/SCS-alpha_CS"/>
</dbReference>
<dbReference type="GO" id="GO:0003878">
    <property type="term" value="F:ATP citrate synthase activity"/>
    <property type="evidence" value="ECO:0007669"/>
    <property type="project" value="UniProtKB-EC"/>
</dbReference>
<dbReference type="PROSITE" id="PS01216">
    <property type="entry name" value="SUCCINYL_COA_LIG_1"/>
    <property type="match status" value="1"/>
</dbReference>
<evidence type="ECO:0000256" key="13">
    <source>
        <dbReference type="ARBA" id="ARBA00022842"/>
    </source>
</evidence>
<evidence type="ECO:0000256" key="14">
    <source>
        <dbReference type="ARBA" id="ARBA00023098"/>
    </source>
</evidence>
<dbReference type="GeneID" id="66077503"/>
<dbReference type="EMBL" id="CM032185">
    <property type="protein sequence ID" value="KAG7092046.1"/>
    <property type="molecule type" value="Genomic_DNA"/>
</dbReference>
<dbReference type="Pfam" id="PF02629">
    <property type="entry name" value="CoA_binding"/>
    <property type="match status" value="1"/>
</dbReference>
<evidence type="ECO:0000256" key="17">
    <source>
        <dbReference type="ARBA" id="ARBA00047593"/>
    </source>
</evidence>
<keyword evidence="12" id="KW-0067">ATP-binding</keyword>
<dbReference type="InterPro" id="IPR002020">
    <property type="entry name" value="Citrate_synthase"/>
</dbReference>
<dbReference type="InterPro" id="IPR005811">
    <property type="entry name" value="SUCC_ACL_C"/>
</dbReference>
<organism evidence="29 30">
    <name type="scientific">Marasmius oreades</name>
    <name type="common">fairy-ring Marasmius</name>
    <dbReference type="NCBI Taxonomy" id="181124"/>
    <lineage>
        <taxon>Eukaryota</taxon>
        <taxon>Fungi</taxon>
        <taxon>Dikarya</taxon>
        <taxon>Basidiomycota</taxon>
        <taxon>Agaricomycotina</taxon>
        <taxon>Agaricomycetes</taxon>
        <taxon>Agaricomycetidae</taxon>
        <taxon>Agaricales</taxon>
        <taxon>Marasmiineae</taxon>
        <taxon>Marasmiaceae</taxon>
        <taxon>Marasmius</taxon>
    </lineage>
</organism>
<evidence type="ECO:0000313" key="29">
    <source>
        <dbReference type="EMBL" id="KAG7092046.1"/>
    </source>
</evidence>
<evidence type="ECO:0000256" key="15">
    <source>
        <dbReference type="ARBA" id="ARBA00030151"/>
    </source>
</evidence>
<dbReference type="OrthoDB" id="3261737at2759"/>
<dbReference type="GO" id="GO:0006085">
    <property type="term" value="P:acetyl-CoA biosynthetic process"/>
    <property type="evidence" value="ECO:0007669"/>
    <property type="project" value="TreeGrafter"/>
</dbReference>
<dbReference type="FunFam" id="3.40.50.261:FF:000003">
    <property type="entry name" value="ATP-citrate synthase subunit"/>
    <property type="match status" value="1"/>
</dbReference>
<evidence type="ECO:0000256" key="23">
    <source>
        <dbReference type="ARBA" id="ARBA00093367"/>
    </source>
</evidence>
<evidence type="ECO:0000256" key="20">
    <source>
        <dbReference type="ARBA" id="ARBA00062455"/>
    </source>
</evidence>
<keyword evidence="30" id="KW-1185">Reference proteome</keyword>
<dbReference type="Pfam" id="PF00285">
    <property type="entry name" value="Citrate_synt"/>
    <property type="match status" value="1"/>
</dbReference>
<evidence type="ECO:0000256" key="12">
    <source>
        <dbReference type="ARBA" id="ARBA00022840"/>
    </source>
</evidence>
<dbReference type="Gene3D" id="1.10.580.10">
    <property type="entry name" value="Citrate Synthase, domain 1"/>
    <property type="match status" value="1"/>
</dbReference>
<dbReference type="AlphaFoldDB" id="A0A9P7RZK6"/>
<accession>A0A9P7RZK6</accession>
<comment type="subunit">
    <text evidence="20">Composed of two subunits.</text>
</comment>
<dbReference type="Gene3D" id="1.10.230.10">
    <property type="entry name" value="Cytochrome P450-Terp, domain 2"/>
    <property type="match status" value="1"/>
</dbReference>
<comment type="function">
    <text evidence="18">Catalyzes the formation of cytosolic acetyl-CoA, which is mainly used for the biosynthesis of fatty acids and sterols.</text>
</comment>
<name>A0A9P7RZK6_9AGAR</name>
<dbReference type="SUPFAM" id="SSF51735">
    <property type="entry name" value="NAD(P)-binding Rossmann-fold domains"/>
    <property type="match status" value="1"/>
</dbReference>
<dbReference type="FunFam" id="3.40.50.261:FF:000004">
    <property type="entry name" value="ATP-citrate synthase subunit"/>
    <property type="match status" value="1"/>
</dbReference>
<comment type="caution">
    <text evidence="29">The sequence shown here is derived from an EMBL/GenBank/DDBJ whole genome shotgun (WGS) entry which is preliminary data.</text>
</comment>
<dbReference type="InterPro" id="IPR036291">
    <property type="entry name" value="NAD(P)-bd_dom_sf"/>
</dbReference>
<dbReference type="SUPFAM" id="SSF52210">
    <property type="entry name" value="Succinyl-CoA synthetase domains"/>
    <property type="match status" value="1"/>
</dbReference>
<dbReference type="PANTHER" id="PTHR23118:SF42">
    <property type="entry name" value="ATP-CITRATE SYNTHASE"/>
    <property type="match status" value="1"/>
</dbReference>
<keyword evidence="9" id="KW-0808">Transferase</keyword>
<comment type="similarity">
    <text evidence="19">Belongs to the succinate/malate CoA ligase alpha subunit family.</text>
</comment>
<dbReference type="InterPro" id="IPR003781">
    <property type="entry name" value="CoA-bd"/>
</dbReference>
<evidence type="ECO:0000313" key="30">
    <source>
        <dbReference type="Proteomes" id="UP001049176"/>
    </source>
</evidence>
<feature type="domain" description="ATP-citrate synthase ATP-grasp" evidence="28">
    <location>
        <begin position="2"/>
        <end position="264"/>
    </location>
</feature>
<evidence type="ECO:0000256" key="1">
    <source>
        <dbReference type="ARBA" id="ARBA00004496"/>
    </source>
</evidence>
<dbReference type="SUPFAM" id="SSF48256">
    <property type="entry name" value="Citrate synthase"/>
    <property type="match status" value="1"/>
</dbReference>
<dbReference type="Pfam" id="PF00549">
    <property type="entry name" value="Ligase_CoA"/>
    <property type="match status" value="1"/>
</dbReference>
<evidence type="ECO:0000256" key="8">
    <source>
        <dbReference type="ARBA" id="ARBA00022553"/>
    </source>
</evidence>
<feature type="region of interest" description="Disordered" evidence="24">
    <location>
        <begin position="495"/>
        <end position="532"/>
    </location>
</feature>
<evidence type="ECO:0000256" key="5">
    <source>
        <dbReference type="ARBA" id="ARBA00012639"/>
    </source>
</evidence>
<dbReference type="EC" id="2.3.3.8" evidence="5"/>
<dbReference type="InterPro" id="IPR036969">
    <property type="entry name" value="Citrate_synthase_sf"/>
</dbReference>
<proteinExistence type="inferred from homology"/>
<gene>
    <name evidence="29" type="ORF">E1B28_008427</name>
</gene>
<dbReference type="GO" id="GO:0005524">
    <property type="term" value="F:ATP binding"/>
    <property type="evidence" value="ECO:0007669"/>
    <property type="project" value="UniProtKB-KW"/>
</dbReference>
<dbReference type="FunFam" id="3.30.470.110:FF:000003">
    <property type="entry name" value="ATP-citrate synthase subunit 2"/>
    <property type="match status" value="1"/>
</dbReference>
<evidence type="ECO:0000256" key="21">
    <source>
        <dbReference type="ARBA" id="ARBA00076189"/>
    </source>
</evidence>
<dbReference type="InterPro" id="IPR056749">
    <property type="entry name" value="Citrate_synth_N"/>
</dbReference>
<keyword evidence="8" id="KW-0597">Phosphoprotein</keyword>
<comment type="catalytic activity">
    <reaction evidence="17">
        <text>oxaloacetate + acetyl-CoA + ADP + phosphate = citrate + ATP + CoA</text>
        <dbReference type="Rhea" id="RHEA:21160"/>
        <dbReference type="ChEBI" id="CHEBI:16452"/>
        <dbReference type="ChEBI" id="CHEBI:16947"/>
        <dbReference type="ChEBI" id="CHEBI:30616"/>
        <dbReference type="ChEBI" id="CHEBI:43474"/>
        <dbReference type="ChEBI" id="CHEBI:57287"/>
        <dbReference type="ChEBI" id="CHEBI:57288"/>
        <dbReference type="ChEBI" id="CHEBI:456216"/>
        <dbReference type="EC" id="2.3.3.8"/>
    </reaction>
</comment>
<evidence type="ECO:0000256" key="3">
    <source>
        <dbReference type="ARBA" id="ARBA00010719"/>
    </source>
</evidence>
<feature type="domain" description="CoA-binding" evidence="26">
    <location>
        <begin position="556"/>
        <end position="658"/>
    </location>
</feature>
<dbReference type="Proteomes" id="UP001049176">
    <property type="component" value="Chromosome 5"/>
</dbReference>
<evidence type="ECO:0000256" key="4">
    <source>
        <dbReference type="ARBA" id="ARBA00011881"/>
    </source>
</evidence>
<feature type="domain" description="ATP-citrate synthase citrate-binding" evidence="27">
    <location>
        <begin position="307"/>
        <end position="484"/>
    </location>
</feature>
<evidence type="ECO:0000259" key="25">
    <source>
        <dbReference type="Pfam" id="PF00549"/>
    </source>
</evidence>
<feature type="domain" description="ATP-citrate synthase/succinyl-CoA ligase C-terminal" evidence="25">
    <location>
        <begin position="723"/>
        <end position="846"/>
    </location>
</feature>
<dbReference type="GO" id="GO:0005829">
    <property type="term" value="C:cytosol"/>
    <property type="evidence" value="ECO:0007669"/>
    <property type="project" value="TreeGrafter"/>
</dbReference>
<evidence type="ECO:0000259" key="26">
    <source>
        <dbReference type="Pfam" id="PF02629"/>
    </source>
</evidence>
<keyword evidence="7" id="KW-0444">Lipid biosynthesis</keyword>
<dbReference type="FunFam" id="3.40.50.720:FF:000024">
    <property type="entry name" value="Probable ATP-citrate synthase"/>
    <property type="match status" value="1"/>
</dbReference>
<dbReference type="Pfam" id="PF24948">
    <property type="entry name" value="Citrate_synth_N"/>
    <property type="match status" value="1"/>
</dbReference>
<keyword evidence="10" id="KW-0479">Metal-binding</keyword>
<comment type="subcellular location">
    <subcellularLocation>
        <location evidence="1">Cytoplasm</location>
    </subcellularLocation>
</comment>
<evidence type="ECO:0000256" key="16">
    <source>
        <dbReference type="ARBA" id="ARBA00030982"/>
    </source>
</evidence>
<dbReference type="GO" id="GO:0006633">
    <property type="term" value="P:fatty acid biosynthetic process"/>
    <property type="evidence" value="ECO:0007669"/>
    <property type="project" value="TreeGrafter"/>
</dbReference>